<evidence type="ECO:0000313" key="3">
    <source>
        <dbReference type="Proteomes" id="UP000594464"/>
    </source>
</evidence>
<dbReference type="CDD" id="cd00093">
    <property type="entry name" value="HTH_XRE"/>
    <property type="match status" value="1"/>
</dbReference>
<dbReference type="KEGG" id="nva:G3M78_09610"/>
<name>A0A7T0C346_9BACT</name>
<dbReference type="InterPro" id="IPR001387">
    <property type="entry name" value="Cro/C1-type_HTH"/>
</dbReference>
<dbReference type="Gene3D" id="1.10.260.40">
    <property type="entry name" value="lambda repressor-like DNA-binding domains"/>
    <property type="match status" value="1"/>
</dbReference>
<reference evidence="3" key="1">
    <citation type="submission" date="2020-02" db="EMBL/GenBank/DDBJ databases">
        <title>Genomic and physiological characterization of two novel Nitrospinaceae genera.</title>
        <authorList>
            <person name="Mueller A.J."/>
            <person name="Jung M.-Y."/>
            <person name="Strachan C.R."/>
            <person name="Herbold C.W."/>
            <person name="Kirkegaard R.H."/>
            <person name="Daims H."/>
        </authorList>
    </citation>
    <scope>NUCLEOTIDE SEQUENCE [LARGE SCALE GENOMIC DNA]</scope>
</reference>
<dbReference type="AlphaFoldDB" id="A0A7T0C346"/>
<organism evidence="2 3">
    <name type="scientific">Candidatus Nitrohelix vancouverensis</name>
    <dbReference type="NCBI Taxonomy" id="2705534"/>
    <lineage>
        <taxon>Bacteria</taxon>
        <taxon>Pseudomonadati</taxon>
        <taxon>Nitrospinota/Tectimicrobiota group</taxon>
        <taxon>Nitrospinota</taxon>
        <taxon>Nitrospinia</taxon>
        <taxon>Nitrospinales</taxon>
        <taxon>Nitrospinaceae</taxon>
        <taxon>Candidatus Nitrohelix</taxon>
    </lineage>
</organism>
<dbReference type="Proteomes" id="UP000594464">
    <property type="component" value="Chromosome"/>
</dbReference>
<proteinExistence type="predicted"/>
<gene>
    <name evidence="2" type="ORF">G3M78_09610</name>
</gene>
<sequence length="137" mass="15512">MNDSAKEKNFKTVGQRMKAWRKSMSFKLKDLSDKIKISQGSLSDIENNKCLPSAKTLTNLCLYTDLNICWLLTGFGSIVGQTPDKSTSASFYKEYMQLMQDKKLKELMDRMIRIYNHEEASKRANLAGFLTGADPGV</sequence>
<dbReference type="SUPFAM" id="SSF47413">
    <property type="entry name" value="lambda repressor-like DNA-binding domains"/>
    <property type="match status" value="1"/>
</dbReference>
<dbReference type="GO" id="GO:0003677">
    <property type="term" value="F:DNA binding"/>
    <property type="evidence" value="ECO:0007669"/>
    <property type="project" value="InterPro"/>
</dbReference>
<feature type="domain" description="HTH cro/C1-type" evidence="1">
    <location>
        <begin position="17"/>
        <end position="71"/>
    </location>
</feature>
<dbReference type="EMBL" id="CP048620">
    <property type="protein sequence ID" value="QPJ65635.1"/>
    <property type="molecule type" value="Genomic_DNA"/>
</dbReference>
<protein>
    <submittedName>
        <fullName evidence="2">Helix-turn-helix transcriptional regulator</fullName>
    </submittedName>
</protein>
<evidence type="ECO:0000313" key="2">
    <source>
        <dbReference type="EMBL" id="QPJ65635.1"/>
    </source>
</evidence>
<evidence type="ECO:0000259" key="1">
    <source>
        <dbReference type="PROSITE" id="PS50943"/>
    </source>
</evidence>
<dbReference type="InterPro" id="IPR010982">
    <property type="entry name" value="Lambda_DNA-bd_dom_sf"/>
</dbReference>
<dbReference type="Pfam" id="PF12844">
    <property type="entry name" value="HTH_19"/>
    <property type="match status" value="1"/>
</dbReference>
<dbReference type="SMART" id="SM00530">
    <property type="entry name" value="HTH_XRE"/>
    <property type="match status" value="1"/>
</dbReference>
<dbReference type="PROSITE" id="PS50943">
    <property type="entry name" value="HTH_CROC1"/>
    <property type="match status" value="1"/>
</dbReference>
<accession>A0A7T0C346</accession>